<dbReference type="EC" id="3.1.-.-" evidence="7"/>
<sequence length="141" mass="16539">MIEFNSQNNFSLDLVDQTENWIKAAALKESYGIEMLGYVFCSDEYLLEINEQFLKHDTYTDIVTFDYTEGKLLNGEMYISTDRVAENADKFGVEFNTELRRVMIHGLLHMCGYGDKSEDEIRLMRNKEDYYLNLWNTAEPS</sequence>
<dbReference type="GO" id="GO:0008270">
    <property type="term" value="F:zinc ion binding"/>
    <property type="evidence" value="ECO:0007669"/>
    <property type="project" value="UniProtKB-UniRule"/>
</dbReference>
<comment type="subcellular location">
    <subcellularLocation>
        <location evidence="7">Cytoplasm</location>
    </subcellularLocation>
</comment>
<dbReference type="InterPro" id="IPR002036">
    <property type="entry name" value="YbeY"/>
</dbReference>
<dbReference type="PANTHER" id="PTHR46986:SF1">
    <property type="entry name" value="ENDORIBONUCLEASE YBEY, CHLOROPLASTIC"/>
    <property type="match status" value="1"/>
</dbReference>
<evidence type="ECO:0000313" key="8">
    <source>
        <dbReference type="EMBL" id="RXG24337.1"/>
    </source>
</evidence>
<dbReference type="GO" id="GO:0005737">
    <property type="term" value="C:cytoplasm"/>
    <property type="evidence" value="ECO:0007669"/>
    <property type="project" value="UniProtKB-SubCell"/>
</dbReference>
<comment type="caution">
    <text evidence="8">The sequence shown here is derived from an EMBL/GenBank/DDBJ whole genome shotgun (WGS) entry which is preliminary data.</text>
</comment>
<comment type="similarity">
    <text evidence="1 7">Belongs to the endoribonuclease YbeY family.</text>
</comment>
<feature type="binding site" evidence="7">
    <location>
        <position position="109"/>
    </location>
    <ligand>
        <name>Zn(2+)</name>
        <dbReference type="ChEBI" id="CHEBI:29105"/>
        <note>catalytic</note>
    </ligand>
</feature>
<evidence type="ECO:0000256" key="2">
    <source>
        <dbReference type="ARBA" id="ARBA00022722"/>
    </source>
</evidence>
<keyword evidence="7" id="KW-0690">Ribosome biogenesis</keyword>
<dbReference type="GO" id="GO:0006364">
    <property type="term" value="P:rRNA processing"/>
    <property type="evidence" value="ECO:0007669"/>
    <property type="project" value="UniProtKB-UniRule"/>
</dbReference>
<dbReference type="SUPFAM" id="SSF55486">
    <property type="entry name" value="Metalloproteases ('zincins'), catalytic domain"/>
    <property type="match status" value="1"/>
</dbReference>
<keyword evidence="4 7" id="KW-0255">Endonuclease</keyword>
<keyword evidence="6 7" id="KW-0862">Zinc</keyword>
<dbReference type="OrthoDB" id="9811984at2"/>
<feature type="binding site" evidence="7">
    <location>
        <position position="105"/>
    </location>
    <ligand>
        <name>Zn(2+)</name>
        <dbReference type="ChEBI" id="CHEBI:29105"/>
        <note>catalytic</note>
    </ligand>
</feature>
<evidence type="ECO:0000256" key="5">
    <source>
        <dbReference type="ARBA" id="ARBA00022801"/>
    </source>
</evidence>
<evidence type="ECO:0000256" key="3">
    <source>
        <dbReference type="ARBA" id="ARBA00022723"/>
    </source>
</evidence>
<dbReference type="RefSeq" id="WP_128756086.1">
    <property type="nucleotide sequence ID" value="NZ_QOVM01000001.1"/>
</dbReference>
<gene>
    <name evidence="7" type="primary">ybeY</name>
    <name evidence="8" type="ORF">DSM00_125</name>
</gene>
<dbReference type="GO" id="GO:0004222">
    <property type="term" value="F:metalloendopeptidase activity"/>
    <property type="evidence" value="ECO:0007669"/>
    <property type="project" value="InterPro"/>
</dbReference>
<evidence type="ECO:0000256" key="1">
    <source>
        <dbReference type="ARBA" id="ARBA00010875"/>
    </source>
</evidence>
<dbReference type="GO" id="GO:0004521">
    <property type="term" value="F:RNA endonuclease activity"/>
    <property type="evidence" value="ECO:0007669"/>
    <property type="project" value="UniProtKB-UniRule"/>
</dbReference>
<evidence type="ECO:0000256" key="6">
    <source>
        <dbReference type="ARBA" id="ARBA00022833"/>
    </source>
</evidence>
<dbReference type="Gene3D" id="3.40.390.30">
    <property type="entry name" value="Metalloproteases ('zincins'), catalytic domain"/>
    <property type="match status" value="1"/>
</dbReference>
<accession>A0A4Q0PC56</accession>
<keyword evidence="5 7" id="KW-0378">Hydrolase</keyword>
<dbReference type="EMBL" id="QOVM01000001">
    <property type="protein sequence ID" value="RXG24337.1"/>
    <property type="molecule type" value="Genomic_DNA"/>
</dbReference>
<dbReference type="NCBIfam" id="TIGR00043">
    <property type="entry name" value="rRNA maturation RNase YbeY"/>
    <property type="match status" value="1"/>
</dbReference>
<dbReference type="AlphaFoldDB" id="A0A4Q0PC56"/>
<dbReference type="InterPro" id="IPR023091">
    <property type="entry name" value="MetalPrtase_cat_dom_sf_prd"/>
</dbReference>
<evidence type="ECO:0000256" key="7">
    <source>
        <dbReference type="HAMAP-Rule" id="MF_00009"/>
    </source>
</evidence>
<proteinExistence type="inferred from homology"/>
<keyword evidence="7" id="KW-0698">rRNA processing</keyword>
<feature type="binding site" evidence="7">
    <location>
        <position position="115"/>
    </location>
    <ligand>
        <name>Zn(2+)</name>
        <dbReference type="ChEBI" id="CHEBI:29105"/>
        <note>catalytic</note>
    </ligand>
</feature>
<comment type="cofactor">
    <cofactor evidence="7">
        <name>Zn(2+)</name>
        <dbReference type="ChEBI" id="CHEBI:29105"/>
    </cofactor>
    <text evidence="7">Binds 1 zinc ion.</text>
</comment>
<organism evidence="8 9">
    <name type="scientific">Leeuwenhoekiella aequorea</name>
    <dbReference type="NCBI Taxonomy" id="283736"/>
    <lineage>
        <taxon>Bacteria</taxon>
        <taxon>Pseudomonadati</taxon>
        <taxon>Bacteroidota</taxon>
        <taxon>Flavobacteriia</taxon>
        <taxon>Flavobacteriales</taxon>
        <taxon>Flavobacteriaceae</taxon>
        <taxon>Leeuwenhoekiella</taxon>
    </lineage>
</organism>
<dbReference type="PANTHER" id="PTHR46986">
    <property type="entry name" value="ENDORIBONUCLEASE YBEY, CHLOROPLASTIC"/>
    <property type="match status" value="1"/>
</dbReference>
<reference evidence="8 9" key="1">
    <citation type="submission" date="2018-07" db="EMBL/GenBank/DDBJ databases">
        <title>Leeuwenhoekiella genomics.</title>
        <authorList>
            <person name="Tahon G."/>
            <person name="Willems A."/>
        </authorList>
    </citation>
    <scope>NUCLEOTIDE SEQUENCE [LARGE SCALE GENOMIC DNA]</scope>
    <source>
        <strain evidence="8 9">LMG 22550</strain>
    </source>
</reference>
<dbReference type="Proteomes" id="UP000289238">
    <property type="component" value="Unassembled WGS sequence"/>
</dbReference>
<evidence type="ECO:0000256" key="4">
    <source>
        <dbReference type="ARBA" id="ARBA00022759"/>
    </source>
</evidence>
<protein>
    <recommendedName>
        <fullName evidence="7">Endoribonuclease YbeY</fullName>
        <ecNumber evidence="7">3.1.-.-</ecNumber>
    </recommendedName>
</protein>
<dbReference type="HAMAP" id="MF_00009">
    <property type="entry name" value="Endoribonucl_YbeY"/>
    <property type="match status" value="1"/>
</dbReference>
<keyword evidence="2 7" id="KW-0540">Nuclease</keyword>
<evidence type="ECO:0000313" key="9">
    <source>
        <dbReference type="Proteomes" id="UP000289238"/>
    </source>
</evidence>
<dbReference type="Pfam" id="PF02130">
    <property type="entry name" value="YbeY"/>
    <property type="match status" value="1"/>
</dbReference>
<comment type="function">
    <text evidence="7">Single strand-specific metallo-endoribonuclease involved in late-stage 70S ribosome quality control and in maturation of the 3' terminus of the 16S rRNA.</text>
</comment>
<keyword evidence="9" id="KW-1185">Reference proteome</keyword>
<keyword evidence="7" id="KW-0963">Cytoplasm</keyword>
<name>A0A4Q0PC56_9FLAO</name>
<keyword evidence="3 7" id="KW-0479">Metal-binding</keyword>